<keyword evidence="1" id="KW-0732">Signal</keyword>
<dbReference type="Gene3D" id="3.40.50.1820">
    <property type="entry name" value="alpha/beta hydrolase"/>
    <property type="match status" value="1"/>
</dbReference>
<gene>
    <name evidence="2" type="ORF">GCM10023094_25580</name>
</gene>
<dbReference type="EMBL" id="BAABFB010000043">
    <property type="protein sequence ID" value="GAA4479874.1"/>
    <property type="molecule type" value="Genomic_DNA"/>
</dbReference>
<sequence length="395" mass="40794">MRTLLWRSAAALFATLTLLLIAGPPAEGQPTTPAADPDAFYWPPPDLAAHPNGAVLRTRPVDVSRYGNADGWQILFRSTNSAGAPIAATTTLMVPRGGVDRPLVSYQAIINSLGTQCGPSHTLFTGQFQEAPALGPILARGWALAVPDHLGPTSAYGAARLGGQIVLDGIRAAKQLPEMRLVRSPVGLVGYSGGGMATGWAAALAPTYAPDLPIVGVAQGGVPTNLNEMATGLGFAPHPLFGLAFAATLGLEREYPSRFVVEPFLTPAGAALRDQIVNACSQQIIDDGAGHSTAEVTRDAGAVLTAPLRAVFDDNSLVASPLAPRAPVFAWHGAGDQLAPLDSTTTTLRRWCASGTRVLLNVLPGDHGPAAIEGIPGAFGYLGDRFAGVPAPSNC</sequence>
<reference evidence="3" key="1">
    <citation type="journal article" date="2019" name="Int. J. Syst. Evol. Microbiol.">
        <title>The Global Catalogue of Microorganisms (GCM) 10K type strain sequencing project: providing services to taxonomists for standard genome sequencing and annotation.</title>
        <authorList>
            <consortium name="The Broad Institute Genomics Platform"/>
            <consortium name="The Broad Institute Genome Sequencing Center for Infectious Disease"/>
            <person name="Wu L."/>
            <person name="Ma J."/>
        </authorList>
    </citation>
    <scope>NUCLEOTIDE SEQUENCE [LARGE SCALE GENOMIC DNA]</scope>
    <source>
        <strain evidence="3">JCM 32206</strain>
    </source>
</reference>
<dbReference type="PANTHER" id="PTHR34853">
    <property type="match status" value="1"/>
</dbReference>
<evidence type="ECO:0000313" key="3">
    <source>
        <dbReference type="Proteomes" id="UP001501183"/>
    </source>
</evidence>
<dbReference type="Pfam" id="PF03583">
    <property type="entry name" value="LIP"/>
    <property type="match status" value="1"/>
</dbReference>
<dbReference type="PIRSF" id="PIRSF029171">
    <property type="entry name" value="Esterase_LipA"/>
    <property type="match status" value="1"/>
</dbReference>
<keyword evidence="3" id="KW-1185">Reference proteome</keyword>
<organism evidence="2 3">
    <name type="scientific">Rhodococcus olei</name>
    <dbReference type="NCBI Taxonomy" id="2161675"/>
    <lineage>
        <taxon>Bacteria</taxon>
        <taxon>Bacillati</taxon>
        <taxon>Actinomycetota</taxon>
        <taxon>Actinomycetes</taxon>
        <taxon>Mycobacteriales</taxon>
        <taxon>Nocardiaceae</taxon>
        <taxon>Rhodococcus</taxon>
    </lineage>
</organism>
<dbReference type="Proteomes" id="UP001501183">
    <property type="component" value="Unassembled WGS sequence"/>
</dbReference>
<feature type="chain" id="PRO_5045435231" evidence="1">
    <location>
        <begin position="23"/>
        <end position="395"/>
    </location>
</feature>
<evidence type="ECO:0000256" key="1">
    <source>
        <dbReference type="SAM" id="SignalP"/>
    </source>
</evidence>
<dbReference type="InterPro" id="IPR005152">
    <property type="entry name" value="Lipase_secreted"/>
</dbReference>
<evidence type="ECO:0000313" key="2">
    <source>
        <dbReference type="EMBL" id="GAA4479874.1"/>
    </source>
</evidence>
<dbReference type="InterPro" id="IPR029058">
    <property type="entry name" value="AB_hydrolase_fold"/>
</dbReference>
<dbReference type="RefSeq" id="WP_345345373.1">
    <property type="nucleotide sequence ID" value="NZ_BAABFB010000043.1"/>
</dbReference>
<name>A0ABP8P414_9NOCA</name>
<comment type="caution">
    <text evidence="2">The sequence shown here is derived from an EMBL/GenBank/DDBJ whole genome shotgun (WGS) entry which is preliminary data.</text>
</comment>
<feature type="signal peptide" evidence="1">
    <location>
        <begin position="1"/>
        <end position="22"/>
    </location>
</feature>
<proteinExistence type="predicted"/>
<protein>
    <submittedName>
        <fullName evidence="2">Lipase family protein</fullName>
    </submittedName>
</protein>
<dbReference type="PANTHER" id="PTHR34853:SF1">
    <property type="entry name" value="LIPASE 5"/>
    <property type="match status" value="1"/>
</dbReference>
<dbReference type="SUPFAM" id="SSF53474">
    <property type="entry name" value="alpha/beta-Hydrolases"/>
    <property type="match status" value="1"/>
</dbReference>
<dbReference type="Gene3D" id="1.10.260.130">
    <property type="match status" value="1"/>
</dbReference>
<accession>A0ABP8P414</accession>